<name>A0A0A9DIU9_ARUDO</name>
<organism evidence="1">
    <name type="scientific">Arundo donax</name>
    <name type="common">Giant reed</name>
    <name type="synonym">Donax arundinaceus</name>
    <dbReference type="NCBI Taxonomy" id="35708"/>
    <lineage>
        <taxon>Eukaryota</taxon>
        <taxon>Viridiplantae</taxon>
        <taxon>Streptophyta</taxon>
        <taxon>Embryophyta</taxon>
        <taxon>Tracheophyta</taxon>
        <taxon>Spermatophyta</taxon>
        <taxon>Magnoliopsida</taxon>
        <taxon>Liliopsida</taxon>
        <taxon>Poales</taxon>
        <taxon>Poaceae</taxon>
        <taxon>PACMAD clade</taxon>
        <taxon>Arundinoideae</taxon>
        <taxon>Arundineae</taxon>
        <taxon>Arundo</taxon>
    </lineage>
</organism>
<dbReference type="AlphaFoldDB" id="A0A0A9DIU9"/>
<reference evidence="1" key="1">
    <citation type="submission" date="2014-09" db="EMBL/GenBank/DDBJ databases">
        <authorList>
            <person name="Magalhaes I.L.F."/>
            <person name="Oliveira U."/>
            <person name="Santos F.R."/>
            <person name="Vidigal T.H.D.A."/>
            <person name="Brescovit A.D."/>
            <person name="Santos A.J."/>
        </authorList>
    </citation>
    <scope>NUCLEOTIDE SEQUENCE</scope>
    <source>
        <tissue evidence="1">Shoot tissue taken approximately 20 cm above the soil surface</tissue>
    </source>
</reference>
<evidence type="ECO:0000313" key="1">
    <source>
        <dbReference type="EMBL" id="JAD85575.1"/>
    </source>
</evidence>
<protein>
    <submittedName>
        <fullName evidence="1">Uncharacterized protein</fullName>
    </submittedName>
</protein>
<reference evidence="1" key="2">
    <citation type="journal article" date="2015" name="Data Brief">
        <title>Shoot transcriptome of the giant reed, Arundo donax.</title>
        <authorList>
            <person name="Barrero R.A."/>
            <person name="Guerrero F.D."/>
            <person name="Moolhuijzen P."/>
            <person name="Goolsby J.A."/>
            <person name="Tidwell J."/>
            <person name="Bellgard S.E."/>
            <person name="Bellgard M.I."/>
        </authorList>
    </citation>
    <scope>NUCLEOTIDE SEQUENCE</scope>
    <source>
        <tissue evidence="1">Shoot tissue taken approximately 20 cm above the soil surface</tissue>
    </source>
</reference>
<sequence>MPVQKSILVYAMVHMHREIFVILCGKSCVKGANWDRRDLLNQGSSIACWSMHEEAYSRACKLSESRWWTMCRKKICFN</sequence>
<proteinExistence type="predicted"/>
<accession>A0A0A9DIU9</accession>
<dbReference type="EMBL" id="GBRH01212320">
    <property type="protein sequence ID" value="JAD85575.1"/>
    <property type="molecule type" value="Transcribed_RNA"/>
</dbReference>